<dbReference type="EMBL" id="JNHM01000148">
    <property type="protein sequence ID" value="KDS45036.1"/>
    <property type="molecule type" value="Genomic_DNA"/>
</dbReference>
<dbReference type="PANTHER" id="PTHR43863:SF2">
    <property type="entry name" value="MALTASE-GLUCOAMYLASE"/>
    <property type="match status" value="1"/>
</dbReference>
<dbReference type="Proteomes" id="UP000027661">
    <property type="component" value="Unassembled WGS sequence"/>
</dbReference>
<dbReference type="Gene3D" id="2.60.40.1760">
    <property type="entry name" value="glycosyl hydrolase (family 31)"/>
    <property type="match status" value="1"/>
</dbReference>
<dbReference type="InterPro" id="IPR051816">
    <property type="entry name" value="Glycosyl_Hydrolase_31"/>
</dbReference>
<dbReference type="InterPro" id="IPR011013">
    <property type="entry name" value="Gal_mutarotase_sf_dom"/>
</dbReference>
<dbReference type="RefSeq" id="WP_005840320.1">
    <property type="nucleotide sequence ID" value="NZ_JNHM01000148.1"/>
</dbReference>
<dbReference type="AlphaFoldDB" id="A0A069S666"/>
<dbReference type="Pfam" id="PF13802">
    <property type="entry name" value="Gal_mutarotas_2"/>
    <property type="match status" value="1"/>
</dbReference>
<evidence type="ECO:0000259" key="5">
    <source>
        <dbReference type="Pfam" id="PF21365"/>
    </source>
</evidence>
<dbReference type="InterPro" id="IPR048395">
    <property type="entry name" value="Glyco_hydro_31_C"/>
</dbReference>
<name>A0A069S666_PHOVU</name>
<evidence type="ECO:0000256" key="2">
    <source>
        <dbReference type="RuleBase" id="RU361185"/>
    </source>
</evidence>
<dbReference type="InterPro" id="IPR017853">
    <property type="entry name" value="GH"/>
</dbReference>
<dbReference type="GO" id="GO:0004553">
    <property type="term" value="F:hydrolase activity, hydrolyzing O-glycosyl compounds"/>
    <property type="evidence" value="ECO:0007669"/>
    <property type="project" value="InterPro"/>
</dbReference>
<proteinExistence type="inferred from homology"/>
<evidence type="ECO:0000259" key="4">
    <source>
        <dbReference type="Pfam" id="PF13802"/>
    </source>
</evidence>
<comment type="similarity">
    <text evidence="1 2">Belongs to the glycosyl hydrolase 31 family.</text>
</comment>
<dbReference type="PANTHER" id="PTHR43863">
    <property type="entry name" value="HYDROLASE, PUTATIVE (AFU_ORTHOLOGUE AFUA_1G03140)-RELATED"/>
    <property type="match status" value="1"/>
</dbReference>
<keyword evidence="2 6" id="KW-0378">Hydrolase</keyword>
<accession>A0A069S666</accession>
<dbReference type="PATRIC" id="fig|1339352.3.peg.3781"/>
<gene>
    <name evidence="6" type="ORF">M099_4030</name>
</gene>
<dbReference type="InterPro" id="IPR013780">
    <property type="entry name" value="Glyco_hydro_b"/>
</dbReference>
<evidence type="ECO:0000313" key="6">
    <source>
        <dbReference type="EMBL" id="KDS45036.1"/>
    </source>
</evidence>
<dbReference type="CDD" id="cd06593">
    <property type="entry name" value="GH31_xylosidase_YicI"/>
    <property type="match status" value="1"/>
</dbReference>
<organism evidence="6 7">
    <name type="scientific">Phocaeicola vulgatus str. 3975 RP4</name>
    <dbReference type="NCBI Taxonomy" id="1339352"/>
    <lineage>
        <taxon>Bacteria</taxon>
        <taxon>Pseudomonadati</taxon>
        <taxon>Bacteroidota</taxon>
        <taxon>Bacteroidia</taxon>
        <taxon>Bacteroidales</taxon>
        <taxon>Bacteroidaceae</taxon>
        <taxon>Phocaeicola</taxon>
    </lineage>
</organism>
<feature type="domain" description="Glycoside hydrolase family 31 TIM barrel" evidence="3">
    <location>
        <begin position="304"/>
        <end position="619"/>
    </location>
</feature>
<feature type="domain" description="Glycosyl hydrolase family 31 C-terminal" evidence="5">
    <location>
        <begin position="629"/>
        <end position="715"/>
    </location>
</feature>
<sequence>MKPTNYHLFDFLDFDPDLSRDESLWKAYKPTSVYEKDGDICINVPFQKQVLSNDMAPDTASPREEYTLVIRQYTSGITRLFIGFGEESMTDQSEMLQFSDRVKKLPLQVTQTEGEWLITTQDGIQRALIHVKPPVLDRWSELLPDPQETLDLRLYPDGKREIRLAAYDHFSPPRYDALPLAFCKRNGVKERATLSFESKPDECFAGTGERFAKMDLSGQTFFLKNQDGQGVNNRRTYKNIPFYLSSRMYGTFYHTCAHSKLSLAGQSTRSVQFLSDQAMLDVFVIAGDTMEEILRGYRDLTGYPSMPPLWSFGIWMSRMTYFSADEVNEICDRMRAEHYPCDVIHLDTGWFKTDWLCEWKFNEERFPDPKGFIQGLKKKGYRVSLWQLPYVAENAEQIDEARKNDYIAPLTKKQDSEGSNFSALDYAGTIDFTYPKATEWYKRLLKNLLDMGVTCIKTDFGENIHMDALYKGMKPELLNNLYALLYQKAAYEITKDVTGDGIVWARSAWAGCQRYPLHWGGDSCSSWDGMAGSLKGGLHFGLSGFAFWSHDVPGFHTLPNFMNSIVDDDVYMRWTQFGVFSSHIRYHGTNKREPWHYPAIAPMIKKWWKLRYTLIPYIVEQSRKAIASGAPLLQALIFHHPEDKLCWHIDDEYYFGNDFLVAPVMNSENRRDVYLPEGKWVNFFTGERLEGGRWLKNLDIPLDEMPVYVRQGATIPVYPDEVECTDDMDLSKSIGLHIDPHFKGIFKN</sequence>
<evidence type="ECO:0000256" key="1">
    <source>
        <dbReference type="ARBA" id="ARBA00007806"/>
    </source>
</evidence>
<dbReference type="SUPFAM" id="SSF74650">
    <property type="entry name" value="Galactose mutarotase-like"/>
    <property type="match status" value="1"/>
</dbReference>
<dbReference type="SUPFAM" id="SSF51445">
    <property type="entry name" value="(Trans)glycosidases"/>
    <property type="match status" value="1"/>
</dbReference>
<dbReference type="Gene3D" id="3.20.20.80">
    <property type="entry name" value="Glycosidases"/>
    <property type="match status" value="1"/>
</dbReference>
<dbReference type="GO" id="GO:0030246">
    <property type="term" value="F:carbohydrate binding"/>
    <property type="evidence" value="ECO:0007669"/>
    <property type="project" value="InterPro"/>
</dbReference>
<dbReference type="Pfam" id="PF01055">
    <property type="entry name" value="Glyco_hydro_31_2nd"/>
    <property type="match status" value="1"/>
</dbReference>
<evidence type="ECO:0000259" key="3">
    <source>
        <dbReference type="Pfam" id="PF01055"/>
    </source>
</evidence>
<keyword evidence="2" id="KW-0326">Glycosidase</keyword>
<comment type="caution">
    <text evidence="6">The sequence shown here is derived from an EMBL/GenBank/DDBJ whole genome shotgun (WGS) entry which is preliminary data.</text>
</comment>
<dbReference type="Gene3D" id="2.60.40.1180">
    <property type="entry name" value="Golgi alpha-mannosidase II"/>
    <property type="match status" value="1"/>
</dbReference>
<dbReference type="InterPro" id="IPR000322">
    <property type="entry name" value="Glyco_hydro_31_TIM"/>
</dbReference>
<dbReference type="Pfam" id="PF21365">
    <property type="entry name" value="Glyco_hydro_31_3rd"/>
    <property type="match status" value="1"/>
</dbReference>
<dbReference type="SUPFAM" id="SSF51011">
    <property type="entry name" value="Glycosyl hydrolase domain"/>
    <property type="match status" value="1"/>
</dbReference>
<protein>
    <submittedName>
        <fullName evidence="6">Glycosyl hydrolases 31 family protein</fullName>
    </submittedName>
</protein>
<dbReference type="CDD" id="cd14752">
    <property type="entry name" value="GH31_N"/>
    <property type="match status" value="1"/>
</dbReference>
<dbReference type="GO" id="GO:0005975">
    <property type="term" value="P:carbohydrate metabolic process"/>
    <property type="evidence" value="ECO:0007669"/>
    <property type="project" value="InterPro"/>
</dbReference>
<evidence type="ECO:0000313" key="7">
    <source>
        <dbReference type="Proteomes" id="UP000027661"/>
    </source>
</evidence>
<dbReference type="InterPro" id="IPR025887">
    <property type="entry name" value="Glyco_hydro_31_N_dom"/>
</dbReference>
<reference evidence="6 7" key="1">
    <citation type="submission" date="2014-04" db="EMBL/GenBank/DDBJ databases">
        <authorList>
            <person name="Sears C."/>
            <person name="Carroll K."/>
            <person name="Sack B.R."/>
            <person name="Qadri F."/>
            <person name="Myers L.L."/>
            <person name="Chung G.-T."/>
            <person name="Escheverria P."/>
            <person name="Fraser C.M."/>
            <person name="Sadzewicz L."/>
            <person name="Shefchek K.A."/>
            <person name="Tallon L."/>
            <person name="Das S.P."/>
            <person name="Daugherty S."/>
            <person name="Mongodin E.F."/>
        </authorList>
    </citation>
    <scope>NUCLEOTIDE SEQUENCE [LARGE SCALE GENOMIC DNA]</scope>
    <source>
        <strain evidence="6 7">3975 RP4</strain>
    </source>
</reference>
<feature type="domain" description="Glycoside hydrolase family 31 N-terminal" evidence="4">
    <location>
        <begin position="69"/>
        <end position="259"/>
    </location>
</feature>